<keyword evidence="1" id="KW-0815">Transposition</keyword>
<dbReference type="InterPro" id="IPR039537">
    <property type="entry name" value="Retrotran_Ty1/copia-like"/>
</dbReference>
<protein>
    <recommendedName>
        <fullName evidence="16">Integrase catalytic domain-containing protein</fullName>
    </recommendedName>
</protein>
<feature type="domain" description="Integrase catalytic" evidence="16">
    <location>
        <begin position="1"/>
        <end position="96"/>
    </location>
</feature>
<keyword evidence="6" id="KW-0378">Hydrolase</keyword>
<dbReference type="Proteomes" id="UP000235388">
    <property type="component" value="Unassembled WGS sequence"/>
</dbReference>
<dbReference type="GO" id="GO:0005634">
    <property type="term" value="C:nucleus"/>
    <property type="evidence" value="ECO:0007669"/>
    <property type="project" value="UniProtKB-ARBA"/>
</dbReference>
<dbReference type="Pfam" id="PF25597">
    <property type="entry name" value="SH3_retrovirus"/>
    <property type="match status" value="1"/>
</dbReference>
<dbReference type="GO" id="GO:0003723">
    <property type="term" value="F:RNA binding"/>
    <property type="evidence" value="ECO:0007669"/>
    <property type="project" value="UniProtKB-KW"/>
</dbReference>
<evidence type="ECO:0000256" key="10">
    <source>
        <dbReference type="ARBA" id="ARBA00022918"/>
    </source>
</evidence>
<reference evidence="17 18" key="1">
    <citation type="submission" date="2017-11" db="EMBL/GenBank/DDBJ databases">
        <title>De novo assembly and phasing of dikaryotic genomes from two isolates of Puccinia coronata f. sp. avenae, the causal agent of oat crown rust.</title>
        <authorList>
            <person name="Miller M.E."/>
            <person name="Zhang Y."/>
            <person name="Omidvar V."/>
            <person name="Sperschneider J."/>
            <person name="Schwessinger B."/>
            <person name="Raley C."/>
            <person name="Palmer J.M."/>
            <person name="Garnica D."/>
            <person name="Upadhyaya N."/>
            <person name="Rathjen J."/>
            <person name="Taylor J.M."/>
            <person name="Park R.F."/>
            <person name="Dodds P.N."/>
            <person name="Hirsch C.D."/>
            <person name="Kianian S.F."/>
            <person name="Figueroa M."/>
        </authorList>
    </citation>
    <scope>NUCLEOTIDE SEQUENCE [LARGE SCALE GENOMIC DNA]</scope>
    <source>
        <strain evidence="17">12NC29</strain>
    </source>
</reference>
<dbReference type="PROSITE" id="PS50994">
    <property type="entry name" value="INTEGRASE"/>
    <property type="match status" value="1"/>
</dbReference>
<keyword evidence="12" id="KW-0233">DNA recombination</keyword>
<dbReference type="OrthoDB" id="7691805at2759"/>
<dbReference type="GO" id="GO:0015074">
    <property type="term" value="P:DNA integration"/>
    <property type="evidence" value="ECO:0007669"/>
    <property type="project" value="UniProtKB-KW"/>
</dbReference>
<keyword evidence="3" id="KW-0540">Nuclease</keyword>
<dbReference type="GO" id="GO:0004519">
    <property type="term" value="F:endonuclease activity"/>
    <property type="evidence" value="ECO:0007669"/>
    <property type="project" value="UniProtKB-KW"/>
</dbReference>
<keyword evidence="8" id="KW-0694">RNA-binding</keyword>
<keyword evidence="5" id="KW-0255">Endonuclease</keyword>
<dbReference type="GO" id="GO:0003887">
    <property type="term" value="F:DNA-directed DNA polymerase activity"/>
    <property type="evidence" value="ECO:0007669"/>
    <property type="project" value="UniProtKB-KW"/>
</dbReference>
<dbReference type="GO" id="GO:0016787">
    <property type="term" value="F:hydrolase activity"/>
    <property type="evidence" value="ECO:0007669"/>
    <property type="project" value="UniProtKB-KW"/>
</dbReference>
<keyword evidence="2" id="KW-0548">Nucleotidyltransferase</keyword>
<comment type="catalytic activity">
    <reaction evidence="13">
        <text>DNA(n) + a 2'-deoxyribonucleoside 5'-triphosphate = DNA(n+1) + diphosphate</text>
        <dbReference type="Rhea" id="RHEA:22508"/>
        <dbReference type="Rhea" id="RHEA-COMP:17339"/>
        <dbReference type="Rhea" id="RHEA-COMP:17340"/>
        <dbReference type="ChEBI" id="CHEBI:33019"/>
        <dbReference type="ChEBI" id="CHEBI:61560"/>
        <dbReference type="ChEBI" id="CHEBI:173112"/>
        <dbReference type="EC" id="2.7.7.49"/>
    </reaction>
</comment>
<evidence type="ECO:0000313" key="17">
    <source>
        <dbReference type="EMBL" id="PLW19465.1"/>
    </source>
</evidence>
<keyword evidence="10" id="KW-0695">RNA-directed DNA polymerase</keyword>
<evidence type="ECO:0000256" key="5">
    <source>
        <dbReference type="ARBA" id="ARBA00022759"/>
    </source>
</evidence>
<dbReference type="SUPFAM" id="SSF53098">
    <property type="entry name" value="Ribonuclease H-like"/>
    <property type="match status" value="1"/>
</dbReference>
<dbReference type="PANTHER" id="PTHR42648">
    <property type="entry name" value="TRANSPOSASE, PUTATIVE-RELATED"/>
    <property type="match status" value="1"/>
</dbReference>
<dbReference type="GO" id="GO:0046872">
    <property type="term" value="F:metal ion binding"/>
    <property type="evidence" value="ECO:0007669"/>
    <property type="project" value="UniProtKB-KW"/>
</dbReference>
<keyword evidence="9" id="KW-0229">DNA integration</keyword>
<dbReference type="EMBL" id="PGCJ01000812">
    <property type="protein sequence ID" value="PLW19465.1"/>
    <property type="molecule type" value="Genomic_DNA"/>
</dbReference>
<dbReference type="GO" id="GO:0003964">
    <property type="term" value="F:RNA-directed DNA polymerase activity"/>
    <property type="evidence" value="ECO:0007669"/>
    <property type="project" value="UniProtKB-KW"/>
</dbReference>
<keyword evidence="11" id="KW-0239">DNA-directed DNA polymerase</keyword>
<dbReference type="GO" id="GO:0032196">
    <property type="term" value="P:transposition"/>
    <property type="evidence" value="ECO:0007669"/>
    <property type="project" value="UniProtKB-KW"/>
</dbReference>
<evidence type="ECO:0000256" key="13">
    <source>
        <dbReference type="ARBA" id="ARBA00048173"/>
    </source>
</evidence>
<dbReference type="InterPro" id="IPR012337">
    <property type="entry name" value="RNaseH-like_sf"/>
</dbReference>
<dbReference type="STRING" id="200324.A0A2N5T1W1"/>
<evidence type="ECO:0000256" key="9">
    <source>
        <dbReference type="ARBA" id="ARBA00022908"/>
    </source>
</evidence>
<keyword evidence="7" id="KW-0460">Magnesium</keyword>
<gene>
    <name evidence="17" type="ORF">PCANC_08752</name>
</gene>
<dbReference type="InterPro" id="IPR001584">
    <property type="entry name" value="Integrase_cat-core"/>
</dbReference>
<evidence type="ECO:0000256" key="11">
    <source>
        <dbReference type="ARBA" id="ARBA00022932"/>
    </source>
</evidence>
<evidence type="ECO:0000256" key="2">
    <source>
        <dbReference type="ARBA" id="ARBA00022695"/>
    </source>
</evidence>
<evidence type="ECO:0000256" key="6">
    <source>
        <dbReference type="ARBA" id="ARBA00022801"/>
    </source>
</evidence>
<evidence type="ECO:0000259" key="16">
    <source>
        <dbReference type="PROSITE" id="PS50994"/>
    </source>
</evidence>
<evidence type="ECO:0000256" key="14">
    <source>
        <dbReference type="ARBA" id="ARBA00049244"/>
    </source>
</evidence>
<name>A0A2N5T1W1_9BASI</name>
<proteinExistence type="predicted"/>
<accession>A0A2N5T1W1</accession>
<evidence type="ECO:0000256" key="1">
    <source>
        <dbReference type="ARBA" id="ARBA00022578"/>
    </source>
</evidence>
<comment type="catalytic activity">
    <reaction evidence="14">
        <text>DNA(n) + a 2'-deoxyribonucleoside 5'-triphosphate = DNA(n+1) + diphosphate</text>
        <dbReference type="Rhea" id="RHEA:22508"/>
        <dbReference type="Rhea" id="RHEA-COMP:17339"/>
        <dbReference type="Rhea" id="RHEA-COMP:17340"/>
        <dbReference type="ChEBI" id="CHEBI:33019"/>
        <dbReference type="ChEBI" id="CHEBI:61560"/>
        <dbReference type="ChEBI" id="CHEBI:173112"/>
        <dbReference type="EC" id="2.7.7.7"/>
    </reaction>
</comment>
<dbReference type="GO" id="GO:0006310">
    <property type="term" value="P:DNA recombination"/>
    <property type="evidence" value="ECO:0007669"/>
    <property type="project" value="UniProtKB-KW"/>
</dbReference>
<evidence type="ECO:0000256" key="7">
    <source>
        <dbReference type="ARBA" id="ARBA00022842"/>
    </source>
</evidence>
<organism evidence="17 18">
    <name type="scientific">Puccinia coronata f. sp. avenae</name>
    <dbReference type="NCBI Taxonomy" id="200324"/>
    <lineage>
        <taxon>Eukaryota</taxon>
        <taxon>Fungi</taxon>
        <taxon>Dikarya</taxon>
        <taxon>Basidiomycota</taxon>
        <taxon>Pucciniomycotina</taxon>
        <taxon>Pucciniomycetes</taxon>
        <taxon>Pucciniales</taxon>
        <taxon>Pucciniaceae</taxon>
        <taxon>Puccinia</taxon>
    </lineage>
</organism>
<dbReference type="Gene3D" id="3.30.420.10">
    <property type="entry name" value="Ribonuclease H-like superfamily/Ribonuclease H"/>
    <property type="match status" value="1"/>
</dbReference>
<evidence type="ECO:0000313" key="18">
    <source>
        <dbReference type="Proteomes" id="UP000235388"/>
    </source>
</evidence>
<dbReference type="PANTHER" id="PTHR42648:SF11">
    <property type="entry name" value="TRANSPOSON TY4-P GAG-POL POLYPROTEIN"/>
    <property type="match status" value="1"/>
</dbReference>
<evidence type="ECO:0000256" key="8">
    <source>
        <dbReference type="ARBA" id="ARBA00022884"/>
    </source>
</evidence>
<evidence type="ECO:0000256" key="3">
    <source>
        <dbReference type="ARBA" id="ARBA00022722"/>
    </source>
</evidence>
<keyword evidence="4" id="KW-0479">Metal-binding</keyword>
<sequence>MKHKLDSFSCFKIFCAHFEKSGSHVIQALRTNNGGEYLSSKLTSYLSASGIKHDPGPPHSPQLNGVAERTKQTIHNFVLSSLLTAHLPKSFWADALFPEPDRKKLDCKARSSILLSYLSKNNSFRLWDLDKRTLVKSRNVIFDKITFPYSSPLKSPPNNLFFKISWPVVNPAVPPSPPSSDLVPLGSNPIPPITPSVKESEPAPPPPSPSSDGDLTFISLPDLPPPHHHHHNKPPPARANRQTALGTERKALRSIQPLTHPKHGINFSSPPTNIDG</sequence>
<keyword evidence="11" id="KW-0808">Transferase</keyword>
<keyword evidence="18" id="KW-1185">Reference proteome</keyword>
<comment type="caution">
    <text evidence="17">The sequence shown here is derived from an EMBL/GenBank/DDBJ whole genome shotgun (WGS) entry which is preliminary data.</text>
</comment>
<dbReference type="InterPro" id="IPR057670">
    <property type="entry name" value="SH3_retrovirus"/>
</dbReference>
<evidence type="ECO:0000256" key="4">
    <source>
        <dbReference type="ARBA" id="ARBA00022723"/>
    </source>
</evidence>
<evidence type="ECO:0000256" key="12">
    <source>
        <dbReference type="ARBA" id="ARBA00023172"/>
    </source>
</evidence>
<dbReference type="AlphaFoldDB" id="A0A2N5T1W1"/>
<evidence type="ECO:0000256" key="15">
    <source>
        <dbReference type="SAM" id="MobiDB-lite"/>
    </source>
</evidence>
<feature type="compositionally biased region" description="Polar residues" evidence="15">
    <location>
        <begin position="266"/>
        <end position="276"/>
    </location>
</feature>
<dbReference type="InterPro" id="IPR036397">
    <property type="entry name" value="RNaseH_sf"/>
</dbReference>
<feature type="region of interest" description="Disordered" evidence="15">
    <location>
        <begin position="175"/>
        <end position="276"/>
    </location>
</feature>